<dbReference type="Pfam" id="PF13304">
    <property type="entry name" value="AAA_21"/>
    <property type="match status" value="1"/>
</dbReference>
<evidence type="ECO:0000256" key="2">
    <source>
        <dbReference type="ARBA" id="ARBA00022741"/>
    </source>
</evidence>
<dbReference type="PANTHER" id="PTHR43581">
    <property type="entry name" value="ATP/GTP PHOSPHATASE"/>
    <property type="match status" value="1"/>
</dbReference>
<name>A0ABZ2XC26_9RHOO</name>
<dbReference type="Proteomes" id="UP001479520">
    <property type="component" value="Chromosome"/>
</dbReference>
<keyword evidence="6" id="KW-1185">Reference proteome</keyword>
<feature type="domain" description="ABC transporter" evidence="4">
    <location>
        <begin position="4"/>
        <end position="308"/>
    </location>
</feature>
<dbReference type="InterPro" id="IPR051396">
    <property type="entry name" value="Bact_Antivir_Def_Nuclease"/>
</dbReference>
<dbReference type="InterPro" id="IPR003439">
    <property type="entry name" value="ABC_transporter-like_ATP-bd"/>
</dbReference>
<dbReference type="InterPro" id="IPR027417">
    <property type="entry name" value="P-loop_NTPase"/>
</dbReference>
<dbReference type="InterPro" id="IPR003959">
    <property type="entry name" value="ATPase_AAA_core"/>
</dbReference>
<gene>
    <name evidence="5" type="ORF">AADV58_09450</name>
</gene>
<dbReference type="CDD" id="cd00267">
    <property type="entry name" value="ABC_ATPase"/>
    <property type="match status" value="1"/>
</dbReference>
<evidence type="ECO:0000259" key="4">
    <source>
        <dbReference type="PROSITE" id="PS50893"/>
    </source>
</evidence>
<accession>A0ABZ2XC26</accession>
<organism evidence="5 6">
    <name type="scientific">Azonexus hydrophilus</name>
    <dbReference type="NCBI Taxonomy" id="418702"/>
    <lineage>
        <taxon>Bacteria</taxon>
        <taxon>Pseudomonadati</taxon>
        <taxon>Pseudomonadota</taxon>
        <taxon>Betaproteobacteria</taxon>
        <taxon>Rhodocyclales</taxon>
        <taxon>Azonexaceae</taxon>
        <taxon>Azonexus</taxon>
    </lineage>
</organism>
<evidence type="ECO:0000256" key="3">
    <source>
        <dbReference type="ARBA" id="ARBA00022840"/>
    </source>
</evidence>
<dbReference type="Gene3D" id="3.40.50.300">
    <property type="entry name" value="P-loop containing nucleotide triphosphate hydrolases"/>
    <property type="match status" value="1"/>
</dbReference>
<evidence type="ECO:0000313" key="5">
    <source>
        <dbReference type="EMBL" id="WZJ20185.1"/>
    </source>
</evidence>
<keyword evidence="2" id="KW-0547">Nucleotide-binding</keyword>
<dbReference type="SUPFAM" id="SSF52540">
    <property type="entry name" value="P-loop containing nucleoside triphosphate hydrolases"/>
    <property type="match status" value="1"/>
</dbReference>
<sequence>MSRNKTDNALLKLTIHQLQRLRDITVEFAPIGVTAIMGVNGSGKSTILRALACIYQPSRNQALPQTAYVPADFFVPYDGYDWSECRFEAWIEGQEESRIFQREDSGSWSPNPSNRFHRYVKYIPISESIPDIERDDQKDAFSFNRDSFWEAESPKQRAFLRRVGETLNRDYSNAGSANKATGKLHDFMFAEVNDRAHGNLAYPSHYMGAGEQKIFEIVKSVINAPRGALILIEEPEVSLHSKAMHDLVLFLKQQAEEKSLQIVITTHWLGITSLADEVSTYSLTIDPDNDVVRCCPGFLPADVMALSGNRADIRRITVWVEDVLAERFVEHIANHLGIRRFIKKIGIGRSARNLFSIAAGIVIENDNPSDVLIVGDGDRDTTDEAKRNAMEGLIDIEDELPVDGPNAWVIERRNRAVSLICEFASPNNINPETFLLNTAREMVSCGRADQWLQNDLQEISRIRPAPTGKEAFYKLAQSKCHSEGPEAVRSELARLHEMYIQTIQSTQAWREYIAPVERRLMEMCQHHRLIAVQTTQEVSQVVEMV</sequence>
<keyword evidence="1" id="KW-1003">Cell membrane</keyword>
<dbReference type="EMBL" id="CP151406">
    <property type="protein sequence ID" value="WZJ20185.1"/>
    <property type="molecule type" value="Genomic_DNA"/>
</dbReference>
<dbReference type="RefSeq" id="WP_341743014.1">
    <property type="nucleotide sequence ID" value="NZ_CP151406.1"/>
</dbReference>
<keyword evidence="1" id="KW-0472">Membrane</keyword>
<dbReference type="PROSITE" id="PS50893">
    <property type="entry name" value="ABC_TRANSPORTER_2"/>
    <property type="match status" value="1"/>
</dbReference>
<dbReference type="SMART" id="SM00382">
    <property type="entry name" value="AAA"/>
    <property type="match status" value="1"/>
</dbReference>
<keyword evidence="3" id="KW-0067">ATP-binding</keyword>
<evidence type="ECO:0000256" key="1">
    <source>
        <dbReference type="ARBA" id="ARBA00022475"/>
    </source>
</evidence>
<dbReference type="PANTHER" id="PTHR43581:SF2">
    <property type="entry name" value="EXCINUCLEASE ATPASE SUBUNIT"/>
    <property type="match status" value="1"/>
</dbReference>
<proteinExistence type="predicted"/>
<protein>
    <submittedName>
        <fullName evidence="5">AAA family ATPase</fullName>
    </submittedName>
</protein>
<reference evidence="5 6" key="1">
    <citation type="submission" date="2024-04" db="EMBL/GenBank/DDBJ databases">
        <title>Dissimilatory iodate-reducing microorganisms contribute to the enrichment of iodine in groundwater.</title>
        <authorList>
            <person name="Jiang Z."/>
        </authorList>
    </citation>
    <scope>NUCLEOTIDE SEQUENCE [LARGE SCALE GENOMIC DNA]</scope>
    <source>
        <strain evidence="5 6">NCP973</strain>
    </source>
</reference>
<dbReference type="InterPro" id="IPR003593">
    <property type="entry name" value="AAA+_ATPase"/>
</dbReference>
<evidence type="ECO:0000313" key="6">
    <source>
        <dbReference type="Proteomes" id="UP001479520"/>
    </source>
</evidence>